<protein>
    <recommendedName>
        <fullName evidence="3">SnoaL-like domain-containing protein</fullName>
    </recommendedName>
</protein>
<dbReference type="AlphaFoldDB" id="A0A0C3ATY4"/>
<accession>A0A0C3ATY4</accession>
<dbReference type="EMBL" id="KN824336">
    <property type="protein sequence ID" value="KIM23469.1"/>
    <property type="molecule type" value="Genomic_DNA"/>
</dbReference>
<dbReference type="InterPro" id="IPR032710">
    <property type="entry name" value="NTF2-like_dom_sf"/>
</dbReference>
<dbReference type="Proteomes" id="UP000054097">
    <property type="component" value="Unassembled WGS sequence"/>
</dbReference>
<evidence type="ECO:0000313" key="1">
    <source>
        <dbReference type="EMBL" id="KIM23469.1"/>
    </source>
</evidence>
<organism evidence="1 2">
    <name type="scientific">Serendipita vermifera MAFF 305830</name>
    <dbReference type="NCBI Taxonomy" id="933852"/>
    <lineage>
        <taxon>Eukaryota</taxon>
        <taxon>Fungi</taxon>
        <taxon>Dikarya</taxon>
        <taxon>Basidiomycota</taxon>
        <taxon>Agaricomycotina</taxon>
        <taxon>Agaricomycetes</taxon>
        <taxon>Sebacinales</taxon>
        <taxon>Serendipitaceae</taxon>
        <taxon>Serendipita</taxon>
    </lineage>
</organism>
<sequence length="81" mass="8942">MTGRQNALNVLIPFLATPGISITVASVFAGEGFGYMHYKLSLPGVNFAVMDRYRFEGTCIVEHWDVAQQITGNETNPIAFF</sequence>
<name>A0A0C3ATY4_SERVB</name>
<evidence type="ECO:0000313" key="2">
    <source>
        <dbReference type="Proteomes" id="UP000054097"/>
    </source>
</evidence>
<dbReference type="SUPFAM" id="SSF54427">
    <property type="entry name" value="NTF2-like"/>
    <property type="match status" value="1"/>
</dbReference>
<evidence type="ECO:0008006" key="3">
    <source>
        <dbReference type="Google" id="ProtNLM"/>
    </source>
</evidence>
<dbReference type="HOGENOM" id="CLU_2575348_0_0_1"/>
<reference evidence="1 2" key="1">
    <citation type="submission" date="2014-04" db="EMBL/GenBank/DDBJ databases">
        <authorList>
            <consortium name="DOE Joint Genome Institute"/>
            <person name="Kuo A."/>
            <person name="Zuccaro A."/>
            <person name="Kohler A."/>
            <person name="Nagy L.G."/>
            <person name="Floudas D."/>
            <person name="Copeland A."/>
            <person name="Barry K.W."/>
            <person name="Cichocki N."/>
            <person name="Veneault-Fourrey C."/>
            <person name="LaButti K."/>
            <person name="Lindquist E.A."/>
            <person name="Lipzen A."/>
            <person name="Lundell T."/>
            <person name="Morin E."/>
            <person name="Murat C."/>
            <person name="Sun H."/>
            <person name="Tunlid A."/>
            <person name="Henrissat B."/>
            <person name="Grigoriev I.V."/>
            <person name="Hibbett D.S."/>
            <person name="Martin F."/>
            <person name="Nordberg H.P."/>
            <person name="Cantor M.N."/>
            <person name="Hua S.X."/>
        </authorList>
    </citation>
    <scope>NUCLEOTIDE SEQUENCE [LARGE SCALE GENOMIC DNA]</scope>
    <source>
        <strain evidence="1 2">MAFF 305830</strain>
    </source>
</reference>
<reference evidence="2" key="2">
    <citation type="submission" date="2015-01" db="EMBL/GenBank/DDBJ databases">
        <title>Evolutionary Origins and Diversification of the Mycorrhizal Mutualists.</title>
        <authorList>
            <consortium name="DOE Joint Genome Institute"/>
            <consortium name="Mycorrhizal Genomics Consortium"/>
            <person name="Kohler A."/>
            <person name="Kuo A."/>
            <person name="Nagy L.G."/>
            <person name="Floudas D."/>
            <person name="Copeland A."/>
            <person name="Barry K.W."/>
            <person name="Cichocki N."/>
            <person name="Veneault-Fourrey C."/>
            <person name="LaButti K."/>
            <person name="Lindquist E.A."/>
            <person name="Lipzen A."/>
            <person name="Lundell T."/>
            <person name="Morin E."/>
            <person name="Murat C."/>
            <person name="Riley R."/>
            <person name="Ohm R."/>
            <person name="Sun H."/>
            <person name="Tunlid A."/>
            <person name="Henrissat B."/>
            <person name="Grigoriev I.V."/>
            <person name="Hibbett D.S."/>
            <person name="Martin F."/>
        </authorList>
    </citation>
    <scope>NUCLEOTIDE SEQUENCE [LARGE SCALE GENOMIC DNA]</scope>
    <source>
        <strain evidence="2">MAFF 305830</strain>
    </source>
</reference>
<gene>
    <name evidence="1" type="ORF">M408DRAFT_332309</name>
</gene>
<dbReference type="OrthoDB" id="2820488at2759"/>
<keyword evidence="2" id="KW-1185">Reference proteome</keyword>
<proteinExistence type="predicted"/>
<dbReference type="Gene3D" id="3.10.450.50">
    <property type="match status" value="1"/>
</dbReference>